<dbReference type="AlphaFoldDB" id="A0AAD7Z4H3"/>
<keyword evidence="2" id="KW-1185">Reference proteome</keyword>
<name>A0AAD7Z4H3_MYTSE</name>
<accession>A0AAD7Z4H3</accession>
<protein>
    <submittedName>
        <fullName evidence="1">Uncharacterized protein</fullName>
    </submittedName>
</protein>
<organism evidence="1 2">
    <name type="scientific">Mythimna separata</name>
    <name type="common">Oriental armyworm</name>
    <name type="synonym">Pseudaletia separata</name>
    <dbReference type="NCBI Taxonomy" id="271217"/>
    <lineage>
        <taxon>Eukaryota</taxon>
        <taxon>Metazoa</taxon>
        <taxon>Ecdysozoa</taxon>
        <taxon>Arthropoda</taxon>
        <taxon>Hexapoda</taxon>
        <taxon>Insecta</taxon>
        <taxon>Pterygota</taxon>
        <taxon>Neoptera</taxon>
        <taxon>Endopterygota</taxon>
        <taxon>Lepidoptera</taxon>
        <taxon>Glossata</taxon>
        <taxon>Ditrysia</taxon>
        <taxon>Noctuoidea</taxon>
        <taxon>Noctuidae</taxon>
        <taxon>Noctuinae</taxon>
        <taxon>Hadenini</taxon>
        <taxon>Mythimna</taxon>
    </lineage>
</organism>
<reference evidence="1" key="1">
    <citation type="submission" date="2023-03" db="EMBL/GenBank/DDBJ databases">
        <title>Chromosome-level genomes of two armyworms, Mythimna separata and Mythimna loreyi, provide insights into the biosynthesis and reception of sex pheromones.</title>
        <authorList>
            <person name="Zhao H."/>
        </authorList>
    </citation>
    <scope>NUCLEOTIDE SEQUENCE</scope>
    <source>
        <strain evidence="1">BeijingLab</strain>
        <tissue evidence="1">Pupa</tissue>
    </source>
</reference>
<evidence type="ECO:0000313" key="1">
    <source>
        <dbReference type="EMBL" id="KAJ8737166.1"/>
    </source>
</evidence>
<proteinExistence type="predicted"/>
<comment type="caution">
    <text evidence="1">The sequence shown here is derived from an EMBL/GenBank/DDBJ whole genome shotgun (WGS) entry which is preliminary data.</text>
</comment>
<dbReference type="Proteomes" id="UP001231518">
    <property type="component" value="Chromosome 1"/>
</dbReference>
<evidence type="ECO:0000313" key="2">
    <source>
        <dbReference type="Proteomes" id="UP001231518"/>
    </source>
</evidence>
<dbReference type="EMBL" id="JARGEI010000001">
    <property type="protein sequence ID" value="KAJ8737166.1"/>
    <property type="molecule type" value="Genomic_DNA"/>
</dbReference>
<sequence>MRAPHTLTKLAKTLSLGFDPSFSKDYFEPFERRPRPVTLVAFRKKGYAARQTVKQISSRSNEVAEQQSPFNHVSHFWQDTEMEP</sequence>
<gene>
    <name evidence="1" type="ORF">PYW07_000437</name>
</gene>